<reference evidence="2" key="1">
    <citation type="journal article" date="2022" name="IScience">
        <title>Evolution of zygomycete secretomes and the origins of terrestrial fungal ecologies.</title>
        <authorList>
            <person name="Chang Y."/>
            <person name="Wang Y."/>
            <person name="Mondo S."/>
            <person name="Ahrendt S."/>
            <person name="Andreopoulos W."/>
            <person name="Barry K."/>
            <person name="Beard J."/>
            <person name="Benny G.L."/>
            <person name="Blankenship S."/>
            <person name="Bonito G."/>
            <person name="Cuomo C."/>
            <person name="Desiro A."/>
            <person name="Gervers K.A."/>
            <person name="Hundley H."/>
            <person name="Kuo A."/>
            <person name="LaButti K."/>
            <person name="Lang B.F."/>
            <person name="Lipzen A."/>
            <person name="O'Donnell K."/>
            <person name="Pangilinan J."/>
            <person name="Reynolds N."/>
            <person name="Sandor L."/>
            <person name="Smith M.E."/>
            <person name="Tsang A."/>
            <person name="Grigoriev I.V."/>
            <person name="Stajich J.E."/>
            <person name="Spatafora J.W."/>
        </authorList>
    </citation>
    <scope>NUCLEOTIDE SEQUENCE</scope>
    <source>
        <strain evidence="2">RSA 2281</strain>
    </source>
</reference>
<gene>
    <name evidence="2" type="ORF">BDA99DRAFT_536332</name>
</gene>
<feature type="region of interest" description="Disordered" evidence="1">
    <location>
        <begin position="1"/>
        <end position="21"/>
    </location>
</feature>
<proteinExistence type="predicted"/>
<feature type="compositionally biased region" description="Low complexity" evidence="1">
    <location>
        <begin position="1"/>
        <end position="11"/>
    </location>
</feature>
<evidence type="ECO:0000313" key="2">
    <source>
        <dbReference type="EMBL" id="KAI9266932.1"/>
    </source>
</evidence>
<sequence>MSSSSNNNNSNATGNRREQHADRLTFSVMREHVRRVEMDLSFVQAENAAMKIQLEGLSAAMANQVVQQAPETPVLQQRPNKKDVQIVINNIIERHALMVRGGGGYDYNQEFRKTHNEEVTSIIMAYCRGSAAGCVLDDKELRKQIHTYFTGQRDEFRRPNEDKVRVATQRKRYKRMWKKLQTRQKIQRLNAESLNERFGGGEALLRMECMSPEVSDDDSTGVLRKQKPSFRNAEVDDYFQMLDTLESRGKKGKG</sequence>
<accession>A0AAD5PH79</accession>
<comment type="caution">
    <text evidence="2">The sequence shown here is derived from an EMBL/GenBank/DDBJ whole genome shotgun (WGS) entry which is preliminary data.</text>
</comment>
<keyword evidence="3" id="KW-1185">Reference proteome</keyword>
<reference evidence="2" key="2">
    <citation type="submission" date="2023-02" db="EMBL/GenBank/DDBJ databases">
        <authorList>
            <consortium name="DOE Joint Genome Institute"/>
            <person name="Mondo S.J."/>
            <person name="Chang Y."/>
            <person name="Wang Y."/>
            <person name="Ahrendt S."/>
            <person name="Andreopoulos W."/>
            <person name="Barry K."/>
            <person name="Beard J."/>
            <person name="Benny G.L."/>
            <person name="Blankenship S."/>
            <person name="Bonito G."/>
            <person name="Cuomo C."/>
            <person name="Desiro A."/>
            <person name="Gervers K.A."/>
            <person name="Hundley H."/>
            <person name="Kuo A."/>
            <person name="LaButti K."/>
            <person name="Lang B.F."/>
            <person name="Lipzen A."/>
            <person name="O'Donnell K."/>
            <person name="Pangilinan J."/>
            <person name="Reynolds N."/>
            <person name="Sandor L."/>
            <person name="Smith M.W."/>
            <person name="Tsang A."/>
            <person name="Grigoriev I.V."/>
            <person name="Stajich J.E."/>
            <person name="Spatafora J.W."/>
        </authorList>
    </citation>
    <scope>NUCLEOTIDE SEQUENCE</scope>
    <source>
        <strain evidence="2">RSA 2281</strain>
    </source>
</reference>
<dbReference type="AlphaFoldDB" id="A0AAD5PH79"/>
<dbReference type="Proteomes" id="UP001209540">
    <property type="component" value="Unassembled WGS sequence"/>
</dbReference>
<evidence type="ECO:0000313" key="3">
    <source>
        <dbReference type="Proteomes" id="UP001209540"/>
    </source>
</evidence>
<name>A0AAD5PH79_9FUNG</name>
<evidence type="ECO:0000256" key="1">
    <source>
        <dbReference type="SAM" id="MobiDB-lite"/>
    </source>
</evidence>
<dbReference type="EMBL" id="JAIXMP010000010">
    <property type="protein sequence ID" value="KAI9266932.1"/>
    <property type="molecule type" value="Genomic_DNA"/>
</dbReference>
<feature type="non-terminal residue" evidence="2">
    <location>
        <position position="254"/>
    </location>
</feature>
<protein>
    <submittedName>
        <fullName evidence="2">Uncharacterized protein</fullName>
    </submittedName>
</protein>
<organism evidence="2 3">
    <name type="scientific">Phascolomyces articulosus</name>
    <dbReference type="NCBI Taxonomy" id="60185"/>
    <lineage>
        <taxon>Eukaryota</taxon>
        <taxon>Fungi</taxon>
        <taxon>Fungi incertae sedis</taxon>
        <taxon>Mucoromycota</taxon>
        <taxon>Mucoromycotina</taxon>
        <taxon>Mucoromycetes</taxon>
        <taxon>Mucorales</taxon>
        <taxon>Lichtheimiaceae</taxon>
        <taxon>Phascolomyces</taxon>
    </lineage>
</organism>